<evidence type="ECO:0000313" key="3">
    <source>
        <dbReference type="Proteomes" id="UP000499080"/>
    </source>
</evidence>
<name>A0A4Y2AKF9_ARAVE</name>
<dbReference type="EMBL" id="BGPR01000021">
    <property type="protein sequence ID" value="GBL80352.1"/>
    <property type="molecule type" value="Genomic_DNA"/>
</dbReference>
<evidence type="ECO:0000256" key="1">
    <source>
        <dbReference type="SAM" id="MobiDB-lite"/>
    </source>
</evidence>
<dbReference type="AlphaFoldDB" id="A0A4Y2AKF9"/>
<comment type="caution">
    <text evidence="2">The sequence shown here is derived from an EMBL/GenBank/DDBJ whole genome shotgun (WGS) entry which is preliminary data.</text>
</comment>
<accession>A0A4Y2AKF9</accession>
<sequence length="148" mass="16799">MISEACESMPQLTLRGLFWYPRLGWVPHVNTGTRPNRGYQNRPLRRSWRKLLPILSTGAYENVTDIAKDCATEFSNIFSTLPGFENCGIKEITDWLNCDMEDAGFQLLNDEEIIAEVRHSPKEDEEEDDDDDVAGAPPGGWARILDLI</sequence>
<feature type="compositionally biased region" description="Acidic residues" evidence="1">
    <location>
        <begin position="123"/>
        <end position="133"/>
    </location>
</feature>
<dbReference type="Proteomes" id="UP000499080">
    <property type="component" value="Unassembled WGS sequence"/>
</dbReference>
<proteinExistence type="predicted"/>
<keyword evidence="3" id="KW-1185">Reference proteome</keyword>
<evidence type="ECO:0000313" key="2">
    <source>
        <dbReference type="EMBL" id="GBL80352.1"/>
    </source>
</evidence>
<evidence type="ECO:0008006" key="4">
    <source>
        <dbReference type="Google" id="ProtNLM"/>
    </source>
</evidence>
<reference evidence="2 3" key="1">
    <citation type="journal article" date="2019" name="Sci. Rep.">
        <title>Orb-weaving spider Araneus ventricosus genome elucidates the spidroin gene catalogue.</title>
        <authorList>
            <person name="Kono N."/>
            <person name="Nakamura H."/>
            <person name="Ohtoshi R."/>
            <person name="Moran D.A.P."/>
            <person name="Shinohara A."/>
            <person name="Yoshida Y."/>
            <person name="Fujiwara M."/>
            <person name="Mori M."/>
            <person name="Tomita M."/>
            <person name="Arakawa K."/>
        </authorList>
    </citation>
    <scope>NUCLEOTIDE SEQUENCE [LARGE SCALE GENOMIC DNA]</scope>
</reference>
<organism evidence="2 3">
    <name type="scientific">Araneus ventricosus</name>
    <name type="common">Orbweaver spider</name>
    <name type="synonym">Epeira ventricosa</name>
    <dbReference type="NCBI Taxonomy" id="182803"/>
    <lineage>
        <taxon>Eukaryota</taxon>
        <taxon>Metazoa</taxon>
        <taxon>Ecdysozoa</taxon>
        <taxon>Arthropoda</taxon>
        <taxon>Chelicerata</taxon>
        <taxon>Arachnida</taxon>
        <taxon>Araneae</taxon>
        <taxon>Araneomorphae</taxon>
        <taxon>Entelegynae</taxon>
        <taxon>Araneoidea</taxon>
        <taxon>Araneidae</taxon>
        <taxon>Araneus</taxon>
    </lineage>
</organism>
<gene>
    <name evidence="2" type="ORF">AVEN_92262_1</name>
</gene>
<feature type="region of interest" description="Disordered" evidence="1">
    <location>
        <begin position="120"/>
        <end position="141"/>
    </location>
</feature>
<protein>
    <recommendedName>
        <fullName evidence="4">DDE-1 domain-containing protein</fullName>
    </recommendedName>
</protein>